<dbReference type="PANTHER" id="PTHR11910">
    <property type="entry name" value="ATP SYNTHASE DELTA CHAIN"/>
    <property type="match status" value="1"/>
</dbReference>
<keyword evidence="8" id="KW-0066">ATP synthesis</keyword>
<dbReference type="EMBL" id="JAACFV010000016">
    <property type="protein sequence ID" value="KAF7511911.1"/>
    <property type="molecule type" value="Genomic_DNA"/>
</dbReference>
<dbReference type="PRINTS" id="PR00125">
    <property type="entry name" value="ATPASEDELTA"/>
</dbReference>
<keyword evidence="7" id="KW-0472">Membrane</keyword>
<evidence type="ECO:0000256" key="8">
    <source>
        <dbReference type="ARBA" id="ARBA00023310"/>
    </source>
</evidence>
<reference evidence="9" key="1">
    <citation type="submission" date="2020-02" db="EMBL/GenBank/DDBJ databases">
        <authorList>
            <person name="Palmer J.M."/>
        </authorList>
    </citation>
    <scope>NUCLEOTIDE SEQUENCE</scope>
    <source>
        <strain evidence="9">EPUS1.4</strain>
        <tissue evidence="9">Thallus</tissue>
    </source>
</reference>
<keyword evidence="10" id="KW-1185">Reference proteome</keyword>
<dbReference type="GO" id="GO:0016020">
    <property type="term" value="C:membrane"/>
    <property type="evidence" value="ECO:0007669"/>
    <property type="project" value="UniProtKB-SubCell"/>
</dbReference>
<keyword evidence="4" id="KW-0813">Transport</keyword>
<dbReference type="AlphaFoldDB" id="A0A8H7ARV9"/>
<evidence type="ECO:0000313" key="9">
    <source>
        <dbReference type="EMBL" id="KAF7511911.1"/>
    </source>
</evidence>
<dbReference type="SUPFAM" id="SSF47928">
    <property type="entry name" value="N-terminal domain of the delta subunit of the F1F0-ATP synthase"/>
    <property type="match status" value="1"/>
</dbReference>
<evidence type="ECO:0000256" key="6">
    <source>
        <dbReference type="ARBA" id="ARBA00023065"/>
    </source>
</evidence>
<comment type="caution">
    <text evidence="9">The sequence shown here is derived from an EMBL/GenBank/DDBJ whole genome shotgun (WGS) entry which is preliminary data.</text>
</comment>
<dbReference type="Pfam" id="PF00213">
    <property type="entry name" value="OSCP"/>
    <property type="match status" value="1"/>
</dbReference>
<gene>
    <name evidence="9" type="ORF">GJ744_003144</name>
</gene>
<evidence type="ECO:0000256" key="4">
    <source>
        <dbReference type="ARBA" id="ARBA00022448"/>
    </source>
</evidence>
<dbReference type="InterPro" id="IPR026015">
    <property type="entry name" value="ATP_synth_OSCP/delta_N_sf"/>
</dbReference>
<sequence length="286" mass="31275">MTIEILFRQLAPAGELPNLNRSSSAHLERKFPVDSHSTEDQHREDSHTVQQREIRCFVNFCQMMSSRLARPVLAATTRQAPRCATRSYAAAASIDPKPPVPLFGVDGTYASALYTAAAKSSTLDSIARSLTSLHQVLKSDAKLSPILHAPSLSDADKSAIIAELEKHAGGSDKQGTMKNFLHTLAENNRLGLLEGVCEKFTELMSAYRGEMELVITSAQKLEDRVVRRLETAIGKSEYSQGKKIKVVTKVNPEILGGLVVEIGDRTIDYSVSAKIAKLNKLLTDTV</sequence>
<evidence type="ECO:0000256" key="2">
    <source>
        <dbReference type="ARBA" id="ARBA00007046"/>
    </source>
</evidence>
<evidence type="ECO:0000256" key="7">
    <source>
        <dbReference type="ARBA" id="ARBA00023136"/>
    </source>
</evidence>
<evidence type="ECO:0000256" key="3">
    <source>
        <dbReference type="ARBA" id="ARBA00014723"/>
    </source>
</evidence>
<dbReference type="GO" id="GO:0046933">
    <property type="term" value="F:proton-transporting ATP synthase activity, rotational mechanism"/>
    <property type="evidence" value="ECO:0007669"/>
    <property type="project" value="InterPro"/>
</dbReference>
<comment type="subcellular location">
    <subcellularLocation>
        <location evidence="1">Membrane</location>
    </subcellularLocation>
</comment>
<dbReference type="InterPro" id="IPR000711">
    <property type="entry name" value="ATPase_OSCP/dsu"/>
</dbReference>
<name>A0A8H7ARV9_9EURO</name>
<dbReference type="NCBIfam" id="TIGR01145">
    <property type="entry name" value="ATP_synt_delta"/>
    <property type="match status" value="1"/>
</dbReference>
<dbReference type="InterPro" id="IPR020781">
    <property type="entry name" value="ATPase_OSCP/d_CS"/>
</dbReference>
<dbReference type="Gene3D" id="1.10.520.20">
    <property type="entry name" value="N-terminal domain of the delta subunit of the F1F0-ATP synthase"/>
    <property type="match status" value="1"/>
</dbReference>
<proteinExistence type="inferred from homology"/>
<dbReference type="Proteomes" id="UP000606974">
    <property type="component" value="Unassembled WGS sequence"/>
</dbReference>
<organism evidence="9 10">
    <name type="scientific">Endocarpon pusillum</name>
    <dbReference type="NCBI Taxonomy" id="364733"/>
    <lineage>
        <taxon>Eukaryota</taxon>
        <taxon>Fungi</taxon>
        <taxon>Dikarya</taxon>
        <taxon>Ascomycota</taxon>
        <taxon>Pezizomycotina</taxon>
        <taxon>Eurotiomycetes</taxon>
        <taxon>Chaetothyriomycetidae</taxon>
        <taxon>Verrucariales</taxon>
        <taxon>Verrucariaceae</taxon>
        <taxon>Endocarpon</taxon>
    </lineage>
</organism>
<protein>
    <recommendedName>
        <fullName evidence="3">ATP synthase subunit 5, mitochondrial</fullName>
    </recommendedName>
</protein>
<keyword evidence="5" id="KW-0375">Hydrogen ion transport</keyword>
<dbReference type="PROSITE" id="PS00389">
    <property type="entry name" value="ATPASE_DELTA"/>
    <property type="match status" value="1"/>
</dbReference>
<comment type="similarity">
    <text evidence="2">Belongs to the ATPase delta chain family.</text>
</comment>
<evidence type="ECO:0000256" key="1">
    <source>
        <dbReference type="ARBA" id="ARBA00004370"/>
    </source>
</evidence>
<dbReference type="OrthoDB" id="1262810at2759"/>
<evidence type="ECO:0000313" key="10">
    <source>
        <dbReference type="Proteomes" id="UP000606974"/>
    </source>
</evidence>
<evidence type="ECO:0000256" key="5">
    <source>
        <dbReference type="ARBA" id="ARBA00022781"/>
    </source>
</evidence>
<accession>A0A8H7ARV9</accession>
<keyword evidence="6" id="KW-0406">Ion transport</keyword>
<dbReference type="HAMAP" id="MF_01416">
    <property type="entry name" value="ATP_synth_delta_bact"/>
    <property type="match status" value="1"/>
</dbReference>